<dbReference type="RefSeq" id="WP_000868798.1">
    <property type="nucleotide sequence ID" value="NZ_BAABSP010000004.1"/>
</dbReference>
<dbReference type="PATRIC" id="fig|1280.3371.peg.1286"/>
<evidence type="ECO:0000313" key="10">
    <source>
        <dbReference type="Proteomes" id="UP000434412"/>
    </source>
</evidence>
<dbReference type="EMBL" id="WPRH01000593">
    <property type="protein sequence ID" value="MVI56369.1"/>
    <property type="molecule type" value="Genomic_DNA"/>
</dbReference>
<sequence>MKVSLKTLKESMLKDVDETDLFTIEKIDRYITLIQKYRQLITAINKEGITITVNNASQKFTKTHPGISDLINLNKNLIMLEESIRTRSINKVSNAKPQIKSLRDRIAGSK</sequence>
<proteinExistence type="predicted"/>
<gene>
    <name evidence="1" type="ORF">BN1321_450026</name>
    <name evidence="4" type="ORF">CV021_02285</name>
    <name evidence="2" type="ORF">GO793_10960</name>
    <name evidence="3" type="ORF">GO941_05110</name>
    <name evidence="5" type="ORF">NCTC6133_01636</name>
</gene>
<dbReference type="Proteomes" id="UP000433366">
    <property type="component" value="Unassembled WGS sequence"/>
</dbReference>
<reference evidence="1 6" key="1">
    <citation type="submission" date="2015-04" db="EMBL/GenBank/DDBJ databases">
        <authorList>
            <person name="Syromyatnikov M.Y."/>
            <person name="Popov V.N."/>
        </authorList>
    </citation>
    <scope>NUCLEOTIDE SEQUENCE [LARGE SCALE GENOMIC DNA]</scope>
    <source>
        <strain evidence="1 6">AH1</strain>
    </source>
</reference>
<name>A0A0U1MUU8_STAAU</name>
<dbReference type="EMBL" id="UHAP01000001">
    <property type="protein sequence ID" value="SUK44268.1"/>
    <property type="molecule type" value="Genomic_DNA"/>
</dbReference>
<dbReference type="Proteomes" id="UP000255091">
    <property type="component" value="Unassembled WGS sequence"/>
</dbReference>
<dbReference type="Proteomes" id="UP000238775">
    <property type="component" value="Unassembled WGS sequence"/>
</dbReference>
<dbReference type="EMBL" id="PGWZ01000286">
    <property type="protein sequence ID" value="PPJ76402.1"/>
    <property type="molecule type" value="Genomic_DNA"/>
</dbReference>
<evidence type="ECO:0000313" key="4">
    <source>
        <dbReference type="EMBL" id="PPJ76402.1"/>
    </source>
</evidence>
<evidence type="ECO:0000313" key="9">
    <source>
        <dbReference type="Proteomes" id="UP000433366"/>
    </source>
</evidence>
<dbReference type="AlphaFoldDB" id="A0A0U1MUU8"/>
<evidence type="ECO:0000313" key="6">
    <source>
        <dbReference type="Proteomes" id="UP000039437"/>
    </source>
</evidence>
<evidence type="ECO:0000313" key="3">
    <source>
        <dbReference type="EMBL" id="MVL44868.1"/>
    </source>
</evidence>
<accession>A0A0U1MUU8</accession>
<dbReference type="EMBL" id="WPVZ01000332">
    <property type="protein sequence ID" value="MVL44868.1"/>
    <property type="molecule type" value="Genomic_DNA"/>
</dbReference>
<reference evidence="9 10" key="4">
    <citation type="submission" date="2019-11" db="EMBL/GenBank/DDBJ databases">
        <title>Implementation of targeted gown and glove precautions to prevent Staphylococcus aureus acquisition in community-based nursing homes.</title>
        <authorList>
            <person name="Stine O.C."/>
        </authorList>
    </citation>
    <scope>NUCLEOTIDE SEQUENCE [LARGE SCALE GENOMIC DNA]</scope>
    <source>
        <strain evidence="3 10">S_2023.LVRQ.AN</strain>
        <strain evidence="2 9">S_4031.LGMP.AI</strain>
    </source>
</reference>
<dbReference type="Proteomes" id="UP000039437">
    <property type="component" value="Unassembled WGS sequence"/>
</dbReference>
<evidence type="ECO:0000313" key="2">
    <source>
        <dbReference type="EMBL" id="MVI56369.1"/>
    </source>
</evidence>
<dbReference type="Proteomes" id="UP000434412">
    <property type="component" value="Unassembled WGS sequence"/>
</dbReference>
<protein>
    <submittedName>
        <fullName evidence="2">Terminase</fullName>
    </submittedName>
</protein>
<evidence type="ECO:0000313" key="1">
    <source>
        <dbReference type="EMBL" id="CRI20758.1"/>
    </source>
</evidence>
<dbReference type="EMBL" id="CVOQ01000040">
    <property type="protein sequence ID" value="CRI20758.1"/>
    <property type="molecule type" value="Genomic_DNA"/>
</dbReference>
<evidence type="ECO:0000313" key="7">
    <source>
        <dbReference type="Proteomes" id="UP000238775"/>
    </source>
</evidence>
<evidence type="ECO:0000313" key="5">
    <source>
        <dbReference type="EMBL" id="SUK44268.1"/>
    </source>
</evidence>
<organism evidence="1 6">
    <name type="scientific">Staphylococcus aureus</name>
    <dbReference type="NCBI Taxonomy" id="1280"/>
    <lineage>
        <taxon>Bacteria</taxon>
        <taxon>Bacillati</taxon>
        <taxon>Bacillota</taxon>
        <taxon>Bacilli</taxon>
        <taxon>Bacillales</taxon>
        <taxon>Staphylococcaceae</taxon>
        <taxon>Staphylococcus</taxon>
    </lineage>
</organism>
<reference evidence="4 7" key="2">
    <citation type="submission" date="2017-11" db="EMBL/GenBank/DDBJ databases">
        <authorList>
            <person name="Founou R.C."/>
            <person name="Founou L."/>
            <person name="Allam M."/>
            <person name="Ismail A."/>
            <person name="Essack S.Y."/>
        </authorList>
    </citation>
    <scope>NUCLEOTIDE SEQUENCE [LARGE SCALE GENOMIC DNA]</scope>
    <source>
        <strain evidence="4 7">G703N2B1</strain>
    </source>
</reference>
<evidence type="ECO:0000313" key="8">
    <source>
        <dbReference type="Proteomes" id="UP000255091"/>
    </source>
</evidence>
<reference evidence="5 8" key="3">
    <citation type="submission" date="2018-06" db="EMBL/GenBank/DDBJ databases">
        <authorList>
            <consortium name="Pathogen Informatics"/>
            <person name="Doyle S."/>
        </authorList>
    </citation>
    <scope>NUCLEOTIDE SEQUENCE [LARGE SCALE GENOMIC DNA]</scope>
    <source>
        <strain evidence="5 8">NCTC6133</strain>
    </source>
</reference>